<dbReference type="Pfam" id="PF14052">
    <property type="entry name" value="Caps_assemb_Wzi"/>
    <property type="match status" value="1"/>
</dbReference>
<comment type="caution">
    <text evidence="2">The sequence shown here is derived from an EMBL/GenBank/DDBJ whole genome shotgun (WGS) entry which is preliminary data.</text>
</comment>
<dbReference type="Gene3D" id="2.40.160.130">
    <property type="entry name" value="Capsule assembly protein Wzi"/>
    <property type="match status" value="1"/>
</dbReference>
<sequence>MCVVWICGLTLLFSSLAFSGPFLYVNPYDATDSMAIKNDIDLLADYGLISAPVLTWPLPWKSIGSSLLSTESELTVKEAPSFVQLAYFRVLARYKKALSRAWSPGVFISGGSKLNPFRTFQWQPRSDFEVGGSLEKQNQRIAANLAVNYGKYADVTGDVHLDSSYFYLFLGNWGIGVDKMSRWWGPGFTDSMILSANAPPLPTLTLQRMGADAFETKWLSWLGPWLFTTSLSVGGDDVPIAHPLIWLTNVSLRPLQSLQLSFSRVSFFAGETRPLNQRMLWNLIKVDNNCNSLTQGQEYCNKYSPGTEHWEFTMDWNLNKTFNFPANLYLQTIFNDRVPYSYAPWLYRSGFNPPIPGRTAFLAGSNIWFPLKKALVRLYGEFEYTFQHVYYFWGPMVPQIYGYSKYPYVYYGKNIGSSLGDEAMGYSLGGIINESNGTSDTFLIRYIKLYYFYYQNPVEEYLRDKVLWVSLGKTFPLPNQFGQVSTQLGYLSNLKGVRYKSSTSGFLVWSKKF</sequence>
<keyword evidence="1" id="KW-0732">Signal</keyword>
<accession>A0A917NA34</accession>
<feature type="signal peptide" evidence="1">
    <location>
        <begin position="1"/>
        <end position="19"/>
    </location>
</feature>
<dbReference type="EMBL" id="BMOB01000003">
    <property type="protein sequence ID" value="GGI81941.1"/>
    <property type="molecule type" value="Genomic_DNA"/>
</dbReference>
<dbReference type="InterPro" id="IPR026950">
    <property type="entry name" value="Caps_assemb_Wzi"/>
</dbReference>
<name>A0A917NA34_9GAMM</name>
<evidence type="ECO:0000313" key="3">
    <source>
        <dbReference type="Proteomes" id="UP000630149"/>
    </source>
</evidence>
<dbReference type="InterPro" id="IPR038636">
    <property type="entry name" value="Wzi_sf"/>
</dbReference>
<evidence type="ECO:0000313" key="2">
    <source>
        <dbReference type="EMBL" id="GGI81941.1"/>
    </source>
</evidence>
<dbReference type="AlphaFoldDB" id="A0A917NA34"/>
<reference evidence="2" key="2">
    <citation type="submission" date="2020-09" db="EMBL/GenBank/DDBJ databases">
        <authorList>
            <person name="Sun Q."/>
            <person name="Ohkuma M."/>
        </authorList>
    </citation>
    <scope>NUCLEOTIDE SEQUENCE</scope>
    <source>
        <strain evidence="2">JCM 13919</strain>
    </source>
</reference>
<protein>
    <submittedName>
        <fullName evidence="2">Outer membrane protein in capsule/EPS biosynthesis locus</fullName>
    </submittedName>
</protein>
<proteinExistence type="predicted"/>
<gene>
    <name evidence="2" type="ORF">GCM10007966_08120</name>
</gene>
<reference evidence="2" key="1">
    <citation type="journal article" date="2014" name="Int. J. Syst. Evol. Microbiol.">
        <title>Complete genome sequence of Corynebacterium casei LMG S-19264T (=DSM 44701T), isolated from a smear-ripened cheese.</title>
        <authorList>
            <consortium name="US DOE Joint Genome Institute (JGI-PGF)"/>
            <person name="Walter F."/>
            <person name="Albersmeier A."/>
            <person name="Kalinowski J."/>
            <person name="Ruckert C."/>
        </authorList>
    </citation>
    <scope>NUCLEOTIDE SEQUENCE</scope>
    <source>
        <strain evidence="2">JCM 13919</strain>
    </source>
</reference>
<organism evidence="2 3">
    <name type="scientific">Legionella impletisoli</name>
    <dbReference type="NCBI Taxonomy" id="343510"/>
    <lineage>
        <taxon>Bacteria</taxon>
        <taxon>Pseudomonadati</taxon>
        <taxon>Pseudomonadota</taxon>
        <taxon>Gammaproteobacteria</taxon>
        <taxon>Legionellales</taxon>
        <taxon>Legionellaceae</taxon>
        <taxon>Legionella</taxon>
    </lineage>
</organism>
<evidence type="ECO:0000256" key="1">
    <source>
        <dbReference type="SAM" id="SignalP"/>
    </source>
</evidence>
<keyword evidence="3" id="KW-1185">Reference proteome</keyword>
<feature type="chain" id="PRO_5038101455" evidence="1">
    <location>
        <begin position="20"/>
        <end position="513"/>
    </location>
</feature>
<dbReference type="Proteomes" id="UP000630149">
    <property type="component" value="Unassembled WGS sequence"/>
</dbReference>